<keyword evidence="11" id="KW-0961">Cell wall biogenesis/degradation</keyword>
<dbReference type="InterPro" id="IPR001967">
    <property type="entry name" value="Peptidase_S11_N"/>
</dbReference>
<dbReference type="InterPro" id="IPR015956">
    <property type="entry name" value="Peniciliin-bd_prot_C_sf"/>
</dbReference>
<dbReference type="InterPro" id="IPR012338">
    <property type="entry name" value="Beta-lactam/transpept-like"/>
</dbReference>
<dbReference type="RefSeq" id="WP_204400303.1">
    <property type="nucleotide sequence ID" value="NZ_JAFBEE010000002.1"/>
</dbReference>
<dbReference type="InterPro" id="IPR037167">
    <property type="entry name" value="Peptidase_S11_C_sf"/>
</dbReference>
<comment type="similarity">
    <text evidence="3 13">Belongs to the peptidase S11 family.</text>
</comment>
<evidence type="ECO:0000256" key="5">
    <source>
        <dbReference type="ARBA" id="ARBA00022645"/>
    </source>
</evidence>
<dbReference type="Gene3D" id="3.40.710.10">
    <property type="entry name" value="DD-peptidase/beta-lactamase superfamily"/>
    <property type="match status" value="1"/>
</dbReference>
<dbReference type="PANTHER" id="PTHR21581">
    <property type="entry name" value="D-ALANYL-D-ALANINE CARBOXYPEPTIDASE"/>
    <property type="match status" value="1"/>
</dbReference>
<dbReference type="SMART" id="SM00936">
    <property type="entry name" value="PBP5_C"/>
    <property type="match status" value="1"/>
</dbReference>
<dbReference type="EC" id="3.4.16.4" evidence="4"/>
<evidence type="ECO:0000256" key="1">
    <source>
        <dbReference type="ARBA" id="ARBA00003217"/>
    </source>
</evidence>
<protein>
    <recommendedName>
        <fullName evidence="4">serine-type D-Ala-D-Ala carboxypeptidase</fullName>
        <ecNumber evidence="4">3.4.16.4</ecNumber>
    </recommendedName>
</protein>
<evidence type="ECO:0000313" key="17">
    <source>
        <dbReference type="Proteomes" id="UP001314796"/>
    </source>
</evidence>
<dbReference type="InterPro" id="IPR012907">
    <property type="entry name" value="Peptidase_S11_C"/>
</dbReference>
<accession>A0ABS2NM83</accession>
<dbReference type="GO" id="GO:0009002">
    <property type="term" value="F:serine-type D-Ala-D-Ala carboxypeptidase activity"/>
    <property type="evidence" value="ECO:0007669"/>
    <property type="project" value="UniProtKB-EC"/>
</dbReference>
<gene>
    <name evidence="16" type="ORF">JOC73_000538</name>
</gene>
<keyword evidence="6" id="KW-0645">Protease</keyword>
<dbReference type="PANTHER" id="PTHR21581:SF6">
    <property type="entry name" value="TRAFFICKING PROTEIN PARTICLE COMPLEX SUBUNIT 12"/>
    <property type="match status" value="1"/>
</dbReference>
<evidence type="ECO:0000256" key="6">
    <source>
        <dbReference type="ARBA" id="ARBA00022670"/>
    </source>
</evidence>
<keyword evidence="7 14" id="KW-0732">Signal</keyword>
<evidence type="ECO:0000256" key="3">
    <source>
        <dbReference type="ARBA" id="ARBA00007164"/>
    </source>
</evidence>
<evidence type="ECO:0000256" key="14">
    <source>
        <dbReference type="SAM" id="SignalP"/>
    </source>
</evidence>
<name>A0ABS2NM83_9FIRM</name>
<comment type="caution">
    <text evidence="16">The sequence shown here is derived from an EMBL/GenBank/DDBJ whole genome shotgun (WGS) entry which is preliminary data.</text>
</comment>
<keyword evidence="17" id="KW-1185">Reference proteome</keyword>
<keyword evidence="8 16" id="KW-0378">Hydrolase</keyword>
<dbReference type="Proteomes" id="UP001314796">
    <property type="component" value="Unassembled WGS sequence"/>
</dbReference>
<evidence type="ECO:0000256" key="4">
    <source>
        <dbReference type="ARBA" id="ARBA00012448"/>
    </source>
</evidence>
<feature type="domain" description="Peptidase S11 D-Ala-D-Ala carboxypeptidase A C-terminal" evidence="15">
    <location>
        <begin position="280"/>
        <end position="370"/>
    </location>
</feature>
<evidence type="ECO:0000256" key="11">
    <source>
        <dbReference type="ARBA" id="ARBA00023316"/>
    </source>
</evidence>
<organism evidence="16 17">
    <name type="scientific">Alkaliphilus hydrothermalis</name>
    <dbReference type="NCBI Taxonomy" id="1482730"/>
    <lineage>
        <taxon>Bacteria</taxon>
        <taxon>Bacillati</taxon>
        <taxon>Bacillota</taxon>
        <taxon>Clostridia</taxon>
        <taxon>Peptostreptococcales</taxon>
        <taxon>Natronincolaceae</taxon>
        <taxon>Alkaliphilus</taxon>
    </lineage>
</organism>
<evidence type="ECO:0000256" key="2">
    <source>
        <dbReference type="ARBA" id="ARBA00004752"/>
    </source>
</evidence>
<feature type="chain" id="PRO_5046581037" description="serine-type D-Ala-D-Ala carboxypeptidase" evidence="14">
    <location>
        <begin position="28"/>
        <end position="387"/>
    </location>
</feature>
<evidence type="ECO:0000256" key="9">
    <source>
        <dbReference type="ARBA" id="ARBA00022960"/>
    </source>
</evidence>
<keyword evidence="5 16" id="KW-0121">Carboxypeptidase</keyword>
<dbReference type="Pfam" id="PF00768">
    <property type="entry name" value="Peptidase_S11"/>
    <property type="match status" value="1"/>
</dbReference>
<evidence type="ECO:0000313" key="16">
    <source>
        <dbReference type="EMBL" id="MBM7614029.1"/>
    </source>
</evidence>
<feature type="signal peptide" evidence="14">
    <location>
        <begin position="1"/>
        <end position="27"/>
    </location>
</feature>
<sequence>MKLTKKLMRAFLIITLIISFSMPQVDASSQPFNINAKSAILIDSATGTVLYEKNIHEALPPASVTKIMTMLLTMEAIEEGKITLEDKVVVSELASSMGGTQLYLEPGEVKTIEELMKGIAIRSANDACVAIGEHLAGSEDLFVQRMNERAKELGMKDSNFVNTNGLPEDGHVTSAYDISLMSKELLKHKEIHKWLTTWMDEVVVGKSQSVQQLVNTNRLIRFYDGANGIKTGYTSAAKHCLSASATRGNTTFIAVIMGAPTSPIRFSEAAKLLDYGFANYSSVDVVKKDTAAGSVPVEKGKLLQVEAMPKEDLKLLVKKGEEGTIDHDVILPQYVQAPIAKGEKIGEVIVTVNGKEKARVDLVAAEDVGKASIMDILSRMVRKFVGR</sequence>
<comment type="pathway">
    <text evidence="2">Cell wall biogenesis; peptidoglycan biosynthesis.</text>
</comment>
<comment type="function">
    <text evidence="1">Removes C-terminal D-alanyl residues from sugar-peptide cell wall precursors.</text>
</comment>
<dbReference type="PRINTS" id="PR00725">
    <property type="entry name" value="DADACBPTASE1"/>
</dbReference>
<evidence type="ECO:0000256" key="12">
    <source>
        <dbReference type="ARBA" id="ARBA00034000"/>
    </source>
</evidence>
<dbReference type="EMBL" id="JAFBEE010000002">
    <property type="protein sequence ID" value="MBM7614029.1"/>
    <property type="molecule type" value="Genomic_DNA"/>
</dbReference>
<keyword evidence="9" id="KW-0133">Cell shape</keyword>
<dbReference type="Pfam" id="PF07943">
    <property type="entry name" value="PBP5_C"/>
    <property type="match status" value="1"/>
</dbReference>
<dbReference type="SUPFAM" id="SSF56601">
    <property type="entry name" value="beta-lactamase/transpeptidase-like"/>
    <property type="match status" value="1"/>
</dbReference>
<evidence type="ECO:0000256" key="13">
    <source>
        <dbReference type="RuleBase" id="RU004016"/>
    </source>
</evidence>
<reference evidence="16 17" key="1">
    <citation type="submission" date="2021-01" db="EMBL/GenBank/DDBJ databases">
        <title>Genomic Encyclopedia of Type Strains, Phase IV (KMG-IV): sequencing the most valuable type-strain genomes for metagenomic binning, comparative biology and taxonomic classification.</title>
        <authorList>
            <person name="Goeker M."/>
        </authorList>
    </citation>
    <scope>NUCLEOTIDE SEQUENCE [LARGE SCALE GENOMIC DNA]</scope>
    <source>
        <strain evidence="16 17">DSM 25890</strain>
    </source>
</reference>
<dbReference type="InterPro" id="IPR018044">
    <property type="entry name" value="Peptidase_S11"/>
</dbReference>
<dbReference type="SUPFAM" id="SSF69189">
    <property type="entry name" value="Penicillin-binding protein associated domain"/>
    <property type="match status" value="1"/>
</dbReference>
<dbReference type="Gene3D" id="2.60.410.10">
    <property type="entry name" value="D-Ala-D-Ala carboxypeptidase, C-terminal domain"/>
    <property type="match status" value="1"/>
</dbReference>
<evidence type="ECO:0000256" key="8">
    <source>
        <dbReference type="ARBA" id="ARBA00022801"/>
    </source>
</evidence>
<evidence type="ECO:0000259" key="15">
    <source>
        <dbReference type="SMART" id="SM00936"/>
    </source>
</evidence>
<comment type="catalytic activity">
    <reaction evidence="12">
        <text>Preferential cleavage: (Ac)2-L-Lys-D-Ala-|-D-Ala. Also transpeptidation of peptidyl-alanyl moieties that are N-acyl substituents of D-alanine.</text>
        <dbReference type="EC" id="3.4.16.4"/>
    </reaction>
</comment>
<keyword evidence="10" id="KW-0573">Peptidoglycan synthesis</keyword>
<evidence type="ECO:0000256" key="7">
    <source>
        <dbReference type="ARBA" id="ARBA00022729"/>
    </source>
</evidence>
<proteinExistence type="inferred from homology"/>
<evidence type="ECO:0000256" key="10">
    <source>
        <dbReference type="ARBA" id="ARBA00022984"/>
    </source>
</evidence>